<dbReference type="GO" id="GO:0005886">
    <property type="term" value="C:plasma membrane"/>
    <property type="evidence" value="ECO:0007669"/>
    <property type="project" value="UniProtKB-SubCell"/>
</dbReference>
<reference evidence="12" key="1">
    <citation type="submission" date="2017-10" db="EMBL/GenBank/DDBJ databases">
        <authorList>
            <person name="Kravchenko I.K."/>
            <person name="Grouzdev D.S."/>
        </authorList>
    </citation>
    <scope>NUCLEOTIDE SEQUENCE [LARGE SCALE GENOMIC DNA]</scope>
    <source>
        <strain evidence="12">B2</strain>
    </source>
</reference>
<dbReference type="CDD" id="cd18575">
    <property type="entry name" value="ABC_6TM_bac_exporter_ABCB8_10_like"/>
    <property type="match status" value="1"/>
</dbReference>
<dbReference type="SMART" id="SM00382">
    <property type="entry name" value="AAA"/>
    <property type="match status" value="1"/>
</dbReference>
<gene>
    <name evidence="11" type="ORF">CRT60_24755</name>
</gene>
<dbReference type="GO" id="GO:0090374">
    <property type="term" value="P:oligopeptide export from mitochondrion"/>
    <property type="evidence" value="ECO:0007669"/>
    <property type="project" value="TreeGrafter"/>
</dbReference>
<keyword evidence="6 8" id="KW-0472">Membrane</keyword>
<dbReference type="GO" id="GO:0016887">
    <property type="term" value="F:ATP hydrolysis activity"/>
    <property type="evidence" value="ECO:0007669"/>
    <property type="project" value="InterPro"/>
</dbReference>
<dbReference type="Gene3D" id="3.40.50.300">
    <property type="entry name" value="P-loop containing nucleotide triphosphate hydrolases"/>
    <property type="match status" value="1"/>
</dbReference>
<dbReference type="InterPro" id="IPR036640">
    <property type="entry name" value="ABC1_TM_sf"/>
</dbReference>
<dbReference type="Gene3D" id="1.20.1560.10">
    <property type="entry name" value="ABC transporter type 1, transmembrane domain"/>
    <property type="match status" value="1"/>
</dbReference>
<dbReference type="InterPro" id="IPR003593">
    <property type="entry name" value="AAA+_ATPase"/>
</dbReference>
<dbReference type="OrthoDB" id="5288404at2"/>
<name>A0A2B8B788_9PROT</name>
<dbReference type="AlphaFoldDB" id="A0A2B8B788"/>
<keyword evidence="3" id="KW-0547">Nucleotide-binding</keyword>
<dbReference type="PROSITE" id="PS50929">
    <property type="entry name" value="ABC_TM1F"/>
    <property type="match status" value="1"/>
</dbReference>
<comment type="subcellular location">
    <subcellularLocation>
        <location evidence="1">Cell membrane</location>
        <topology evidence="1">Multi-pass membrane protein</topology>
    </subcellularLocation>
</comment>
<feature type="domain" description="ABC transmembrane type-1" evidence="10">
    <location>
        <begin position="43"/>
        <end position="325"/>
    </location>
</feature>
<organism evidence="11 12">
    <name type="scientific">Azospirillum palustre</name>
    <dbReference type="NCBI Taxonomy" id="2044885"/>
    <lineage>
        <taxon>Bacteria</taxon>
        <taxon>Pseudomonadati</taxon>
        <taxon>Pseudomonadota</taxon>
        <taxon>Alphaproteobacteria</taxon>
        <taxon>Rhodospirillales</taxon>
        <taxon>Azospirillaceae</taxon>
        <taxon>Azospirillum</taxon>
    </lineage>
</organism>
<evidence type="ECO:0000313" key="12">
    <source>
        <dbReference type="Proteomes" id="UP000225379"/>
    </source>
</evidence>
<evidence type="ECO:0000259" key="9">
    <source>
        <dbReference type="PROSITE" id="PS50893"/>
    </source>
</evidence>
<evidence type="ECO:0000259" key="10">
    <source>
        <dbReference type="PROSITE" id="PS50929"/>
    </source>
</evidence>
<dbReference type="Proteomes" id="UP000225379">
    <property type="component" value="Unassembled WGS sequence"/>
</dbReference>
<keyword evidence="5 8" id="KW-1133">Transmembrane helix</keyword>
<dbReference type="InterPro" id="IPR039421">
    <property type="entry name" value="Type_1_exporter"/>
</dbReference>
<dbReference type="SUPFAM" id="SSF52540">
    <property type="entry name" value="P-loop containing nucleoside triphosphate hydrolases"/>
    <property type="match status" value="1"/>
</dbReference>
<feature type="transmembrane region" description="Helical" evidence="8">
    <location>
        <begin position="182"/>
        <end position="201"/>
    </location>
</feature>
<dbReference type="SUPFAM" id="SSF90123">
    <property type="entry name" value="ABC transporter transmembrane region"/>
    <property type="match status" value="1"/>
</dbReference>
<dbReference type="GO" id="GO:0015421">
    <property type="term" value="F:ABC-type oligopeptide transporter activity"/>
    <property type="evidence" value="ECO:0007669"/>
    <property type="project" value="TreeGrafter"/>
</dbReference>
<dbReference type="Pfam" id="PF00664">
    <property type="entry name" value="ABC_membrane"/>
    <property type="match status" value="1"/>
</dbReference>
<evidence type="ECO:0000256" key="6">
    <source>
        <dbReference type="ARBA" id="ARBA00023136"/>
    </source>
</evidence>
<feature type="domain" description="ABC transporter" evidence="9">
    <location>
        <begin position="360"/>
        <end position="596"/>
    </location>
</feature>
<feature type="transmembrane region" description="Helical" evidence="8">
    <location>
        <begin position="297"/>
        <end position="316"/>
    </location>
</feature>
<evidence type="ECO:0000256" key="8">
    <source>
        <dbReference type="SAM" id="Phobius"/>
    </source>
</evidence>
<keyword evidence="12" id="KW-1185">Reference proteome</keyword>
<accession>A0A2B8B788</accession>
<feature type="transmembrane region" description="Helical" evidence="8">
    <location>
        <begin position="264"/>
        <end position="285"/>
    </location>
</feature>
<dbReference type="GO" id="GO:0005524">
    <property type="term" value="F:ATP binding"/>
    <property type="evidence" value="ECO:0007669"/>
    <property type="project" value="UniProtKB-KW"/>
</dbReference>
<dbReference type="PANTHER" id="PTHR43394">
    <property type="entry name" value="ATP-DEPENDENT PERMEASE MDL1, MITOCHONDRIAL"/>
    <property type="match status" value="1"/>
</dbReference>
<dbReference type="Pfam" id="PF00005">
    <property type="entry name" value="ABC_tran"/>
    <property type="match status" value="1"/>
</dbReference>
<keyword evidence="2 8" id="KW-0812">Transmembrane</keyword>
<dbReference type="InterPro" id="IPR003439">
    <property type="entry name" value="ABC_transporter-like_ATP-bd"/>
</dbReference>
<evidence type="ECO:0000256" key="5">
    <source>
        <dbReference type="ARBA" id="ARBA00022989"/>
    </source>
</evidence>
<dbReference type="InterPro" id="IPR017871">
    <property type="entry name" value="ABC_transporter-like_CS"/>
</dbReference>
<dbReference type="PROSITE" id="PS50893">
    <property type="entry name" value="ABC_TRANSPORTER_2"/>
    <property type="match status" value="1"/>
</dbReference>
<dbReference type="FunFam" id="3.40.50.300:FF:000218">
    <property type="entry name" value="Multidrug ABC transporter ATP-binding protein"/>
    <property type="match status" value="1"/>
</dbReference>
<dbReference type="InterPro" id="IPR011527">
    <property type="entry name" value="ABC1_TM_dom"/>
</dbReference>
<dbReference type="InterPro" id="IPR027417">
    <property type="entry name" value="P-loop_NTPase"/>
</dbReference>
<evidence type="ECO:0000256" key="3">
    <source>
        <dbReference type="ARBA" id="ARBA00022741"/>
    </source>
</evidence>
<evidence type="ECO:0000256" key="1">
    <source>
        <dbReference type="ARBA" id="ARBA00004651"/>
    </source>
</evidence>
<feature type="transmembrane region" description="Helical" evidence="8">
    <location>
        <begin position="40"/>
        <end position="63"/>
    </location>
</feature>
<feature type="transmembrane region" description="Helical" evidence="8">
    <location>
        <begin position="83"/>
        <end position="103"/>
    </location>
</feature>
<dbReference type="InterPro" id="IPR011918">
    <property type="entry name" value="ABC_MsbA_ATP-bd"/>
</dbReference>
<protein>
    <submittedName>
        <fullName evidence="11">ABC transporter</fullName>
    </submittedName>
</protein>
<comment type="function">
    <text evidence="7">Part of an ABC transporter complex. Transmembrane domains (TMD) form a pore in the inner membrane and the ATP-binding domain (NBD) is responsible for energy generation.</text>
</comment>
<dbReference type="PROSITE" id="PS00211">
    <property type="entry name" value="ABC_TRANSPORTER_1"/>
    <property type="match status" value="1"/>
</dbReference>
<evidence type="ECO:0000256" key="7">
    <source>
        <dbReference type="ARBA" id="ARBA00024725"/>
    </source>
</evidence>
<evidence type="ECO:0000256" key="4">
    <source>
        <dbReference type="ARBA" id="ARBA00022840"/>
    </source>
</evidence>
<dbReference type="NCBIfam" id="TIGR02204">
    <property type="entry name" value="MsbA_rel"/>
    <property type="match status" value="1"/>
</dbReference>
<evidence type="ECO:0000256" key="2">
    <source>
        <dbReference type="ARBA" id="ARBA00022692"/>
    </source>
</evidence>
<sequence>MARQPSPDMIAASARGEADARRRDLGPLRRLVPFLLPYKWRILGAMVALTVAAGTVLGLGQGMRVLIDQGFAGGDTSLLDRSLLVLLAVIALMAASTYGRFYLVSWIGERVVADIRRAVYDHVLTLSPGFFETTKTGEILSRLTTDTTLLQVVVGSSASIALRNALLFLGGTGMLLITSPKLTGLVALVVPLVVAPIVFFGRRVRKLSRDSQDRIADIGSFVEETLAAIRTVQAYTHEAIDRTLFGKRVEEAFDVAIRRVRVRAVMTVIVIVLVFGAVGIILWIGGHDVVAGRITPGQLSAFVIYSVVVAGSVGAISEVIGDLQRAAGATERLFGLLAIESDIRAPAAPKPLPSPAAGALSFDAVRFHYPSRPDWAALEGFSLDVRPGERVALVGPSGAGKSTVFQLLLRYYDPQAGSVRLDGVDVRDADPVDVRRRLGLVAQDPVVFSANAWENIRYGRPDASDAEVRAAAEAAHALDFLDALPEGFGTFLGEKGVRLSGGQRQRLAIARAILRDPPVLLLDEATSALDAESERMVQDALDRLMHGRTTLIVAHRLATVLNADRIVVMDKGRVVETGTHGELVAQGGLYARLAALQFDRADGVA</sequence>
<keyword evidence="4" id="KW-0067">ATP-binding</keyword>
<comment type="caution">
    <text evidence="11">The sequence shown here is derived from an EMBL/GenBank/DDBJ whole genome shotgun (WGS) entry which is preliminary data.</text>
</comment>
<proteinExistence type="predicted"/>
<dbReference type="PANTHER" id="PTHR43394:SF1">
    <property type="entry name" value="ATP-BINDING CASSETTE SUB-FAMILY B MEMBER 10, MITOCHONDRIAL"/>
    <property type="match status" value="1"/>
</dbReference>
<evidence type="ECO:0000313" key="11">
    <source>
        <dbReference type="EMBL" id="PGH53127.1"/>
    </source>
</evidence>
<dbReference type="EMBL" id="PDKW01000043">
    <property type="protein sequence ID" value="PGH53127.1"/>
    <property type="molecule type" value="Genomic_DNA"/>
</dbReference>